<dbReference type="PANTHER" id="PTHR43166">
    <property type="entry name" value="AMINO ACID IMPORT ATP-BINDING PROTEIN"/>
    <property type="match status" value="1"/>
</dbReference>
<sequence length="249" mass="27500">MISLQNVTKRYGAFKAIQSISLNIKPGEIHGIIGSSGAGKSTLLRMMNLLEKPDDGDVIINNKKINHLKGKEIRNIRQSLGMIFQGFHLVGNKTVFDNVAVSLEIAKIAKKNRTERVMESLRFVGLEAYKDKYPRQLSGGQKQRVAIARAIVNNPSVLLCDEPTSSLDPTTTMEILEVLKQINQQLNVTIIIVSHEMEVIRSLSERVTVMEDGQIYEVVEIEPTGVNKSKKGAATFVEQLKSGGDSNPS</sequence>
<dbReference type="Gene3D" id="3.40.50.300">
    <property type="entry name" value="P-loop containing nucleotide triphosphate hydrolases"/>
    <property type="match status" value="1"/>
</dbReference>
<keyword evidence="11" id="KW-1185">Reference proteome</keyword>
<evidence type="ECO:0000256" key="3">
    <source>
        <dbReference type="ARBA" id="ARBA00022475"/>
    </source>
</evidence>
<dbReference type="GO" id="GO:0016887">
    <property type="term" value="F:ATP hydrolysis activity"/>
    <property type="evidence" value="ECO:0007669"/>
    <property type="project" value="InterPro"/>
</dbReference>
<evidence type="ECO:0000313" key="11">
    <source>
        <dbReference type="Proteomes" id="UP000316425"/>
    </source>
</evidence>
<dbReference type="Pfam" id="PF00005">
    <property type="entry name" value="ABC_tran"/>
    <property type="match status" value="1"/>
</dbReference>
<evidence type="ECO:0000256" key="6">
    <source>
        <dbReference type="ARBA" id="ARBA00022967"/>
    </source>
</evidence>
<keyword evidence="7" id="KW-0029">Amino-acid transport</keyword>
<dbReference type="PANTHER" id="PTHR43166:SF30">
    <property type="entry name" value="METHIONINE IMPORT ATP-BINDING PROTEIN METN"/>
    <property type="match status" value="1"/>
</dbReference>
<keyword evidence="6" id="KW-1278">Translocase</keyword>
<keyword evidence="2" id="KW-0813">Transport</keyword>
<dbReference type="PROSITE" id="PS00211">
    <property type="entry name" value="ABC_TRANSPORTER_1"/>
    <property type="match status" value="1"/>
</dbReference>
<proteinExistence type="inferred from homology"/>
<feature type="domain" description="ABC transporter" evidence="9">
    <location>
        <begin position="2"/>
        <end position="237"/>
    </location>
</feature>
<dbReference type="RefSeq" id="WP_144089666.1">
    <property type="nucleotide sequence ID" value="NZ_VMHE01000040.1"/>
</dbReference>
<dbReference type="InterPro" id="IPR003593">
    <property type="entry name" value="AAA+_ATPase"/>
</dbReference>
<dbReference type="AlphaFoldDB" id="A0A556P6K1"/>
<keyword evidence="8" id="KW-0472">Membrane</keyword>
<accession>A0A556P6K1</accession>
<gene>
    <name evidence="10" type="ORF">FPQ13_12540</name>
</gene>
<dbReference type="GO" id="GO:0005524">
    <property type="term" value="F:ATP binding"/>
    <property type="evidence" value="ECO:0007669"/>
    <property type="project" value="UniProtKB-KW"/>
</dbReference>
<comment type="similarity">
    <text evidence="1">Belongs to the ABC transporter superfamily.</text>
</comment>
<dbReference type="Proteomes" id="UP000316425">
    <property type="component" value="Unassembled WGS sequence"/>
</dbReference>
<comment type="caution">
    <text evidence="10">The sequence shown here is derived from an EMBL/GenBank/DDBJ whole genome shotgun (WGS) entry which is preliminary data.</text>
</comment>
<evidence type="ECO:0000259" key="9">
    <source>
        <dbReference type="PROSITE" id="PS50893"/>
    </source>
</evidence>
<evidence type="ECO:0000313" key="10">
    <source>
        <dbReference type="EMBL" id="TSJ60004.1"/>
    </source>
</evidence>
<dbReference type="InterPro" id="IPR017871">
    <property type="entry name" value="ABC_transporter-like_CS"/>
</dbReference>
<evidence type="ECO:0000256" key="7">
    <source>
        <dbReference type="ARBA" id="ARBA00022970"/>
    </source>
</evidence>
<dbReference type="GO" id="GO:0005886">
    <property type="term" value="C:plasma membrane"/>
    <property type="evidence" value="ECO:0007669"/>
    <property type="project" value="UniProtKB-ARBA"/>
</dbReference>
<reference evidence="10 11" key="1">
    <citation type="submission" date="2019-07" db="EMBL/GenBank/DDBJ databases">
        <title>Allobacillus sp. nov. SKP isolated from shrimp paste of Euphausiacea.</title>
        <authorList>
            <person name="Kanchanasin P."/>
            <person name="Tanasupawat S."/>
            <person name="Shi W."/>
            <person name="Wu L."/>
            <person name="Ma J."/>
        </authorList>
    </citation>
    <scope>NUCLEOTIDE SEQUENCE [LARGE SCALE GENOMIC DNA]</scope>
    <source>
        <strain evidence="10 11">SKP4-8</strain>
    </source>
</reference>
<evidence type="ECO:0000256" key="5">
    <source>
        <dbReference type="ARBA" id="ARBA00022840"/>
    </source>
</evidence>
<keyword evidence="3" id="KW-1003">Cell membrane</keyword>
<dbReference type="InterPro" id="IPR003439">
    <property type="entry name" value="ABC_transporter-like_ATP-bd"/>
</dbReference>
<dbReference type="GO" id="GO:0006865">
    <property type="term" value="P:amino acid transport"/>
    <property type="evidence" value="ECO:0007669"/>
    <property type="project" value="UniProtKB-KW"/>
</dbReference>
<evidence type="ECO:0000256" key="8">
    <source>
        <dbReference type="ARBA" id="ARBA00023136"/>
    </source>
</evidence>
<keyword evidence="4" id="KW-0547">Nucleotide-binding</keyword>
<keyword evidence="5 10" id="KW-0067">ATP-binding</keyword>
<evidence type="ECO:0000256" key="2">
    <source>
        <dbReference type="ARBA" id="ARBA00022448"/>
    </source>
</evidence>
<dbReference type="SMART" id="SM00382">
    <property type="entry name" value="AAA"/>
    <property type="match status" value="1"/>
</dbReference>
<dbReference type="EMBL" id="VMHE01000040">
    <property type="protein sequence ID" value="TSJ60004.1"/>
    <property type="molecule type" value="Genomic_DNA"/>
</dbReference>
<dbReference type="FunFam" id="3.40.50.300:FF:000056">
    <property type="entry name" value="Cell division ATP-binding protein FtsE"/>
    <property type="match status" value="1"/>
</dbReference>
<organism evidence="10 11">
    <name type="scientific">Allobacillus salarius</name>
    <dbReference type="NCBI Taxonomy" id="1955272"/>
    <lineage>
        <taxon>Bacteria</taxon>
        <taxon>Bacillati</taxon>
        <taxon>Bacillota</taxon>
        <taxon>Bacilli</taxon>
        <taxon>Bacillales</taxon>
        <taxon>Bacillaceae</taxon>
        <taxon>Allobacillus</taxon>
    </lineage>
</organism>
<evidence type="ECO:0000256" key="4">
    <source>
        <dbReference type="ARBA" id="ARBA00022741"/>
    </source>
</evidence>
<evidence type="ECO:0000256" key="1">
    <source>
        <dbReference type="ARBA" id="ARBA00005417"/>
    </source>
</evidence>
<dbReference type="InterPro" id="IPR027417">
    <property type="entry name" value="P-loop_NTPase"/>
</dbReference>
<dbReference type="OrthoDB" id="9802264at2"/>
<dbReference type="InterPro" id="IPR050086">
    <property type="entry name" value="MetN_ABC_transporter-like"/>
</dbReference>
<dbReference type="SUPFAM" id="SSF52540">
    <property type="entry name" value="P-loop containing nucleoside triphosphate hydrolases"/>
    <property type="match status" value="1"/>
</dbReference>
<protein>
    <submittedName>
        <fullName evidence="10">ATP-binding cassette domain-containing protein</fullName>
    </submittedName>
</protein>
<name>A0A556P6K1_9BACI</name>
<dbReference type="PROSITE" id="PS50893">
    <property type="entry name" value="ABC_TRANSPORTER_2"/>
    <property type="match status" value="1"/>
</dbReference>